<feature type="domain" description="SAM-dependent MTase RsmB/NOP-type" evidence="8">
    <location>
        <begin position="29"/>
        <end position="327"/>
    </location>
</feature>
<evidence type="ECO:0000256" key="5">
    <source>
        <dbReference type="ARBA" id="ARBA00022691"/>
    </source>
</evidence>
<evidence type="ECO:0000256" key="1">
    <source>
        <dbReference type="ARBA" id="ARBA00007494"/>
    </source>
</evidence>
<evidence type="ECO:0000259" key="8">
    <source>
        <dbReference type="PROSITE" id="PS51686"/>
    </source>
</evidence>
<reference evidence="9" key="1">
    <citation type="submission" date="2016-01" db="EMBL/GenBank/DDBJ databases">
        <authorList>
            <person name="Mcilroy J.S."/>
            <person name="Karst M S."/>
            <person name="Albertsen M."/>
        </authorList>
    </citation>
    <scope>NUCLEOTIDE SEQUENCE</scope>
    <source>
        <strain evidence="9">Cfx-K</strain>
    </source>
</reference>
<dbReference type="PROSITE" id="PS51686">
    <property type="entry name" value="SAM_MT_RSMB_NOP"/>
    <property type="match status" value="1"/>
</dbReference>
<organism evidence="9 10">
    <name type="scientific">Candidatus Promineifilum breve</name>
    <dbReference type="NCBI Taxonomy" id="1806508"/>
    <lineage>
        <taxon>Bacteria</taxon>
        <taxon>Bacillati</taxon>
        <taxon>Chloroflexota</taxon>
        <taxon>Ardenticatenia</taxon>
        <taxon>Candidatus Promineifilales</taxon>
        <taxon>Candidatus Promineifilaceae</taxon>
        <taxon>Candidatus Promineifilum</taxon>
    </lineage>
</organism>
<dbReference type="KEGG" id="pbf:CFX0092_A3081"/>
<dbReference type="Gene3D" id="3.40.50.150">
    <property type="entry name" value="Vaccinia Virus protein VP39"/>
    <property type="match status" value="1"/>
</dbReference>
<dbReference type="Gene3D" id="3.30.70.1170">
    <property type="entry name" value="Sun protein, domain 3"/>
    <property type="match status" value="1"/>
</dbReference>
<evidence type="ECO:0000256" key="4">
    <source>
        <dbReference type="ARBA" id="ARBA00022679"/>
    </source>
</evidence>
<dbReference type="Pfam" id="PF17125">
    <property type="entry name" value="Methyltr_RsmF_N"/>
    <property type="match status" value="1"/>
</dbReference>
<dbReference type="InterPro" id="IPR049560">
    <property type="entry name" value="MeTrfase_RsmB-F_NOP2_cat"/>
</dbReference>
<dbReference type="OrthoDB" id="9810297at2"/>
<dbReference type="PANTHER" id="PTHR22807">
    <property type="entry name" value="NOP2 YEAST -RELATED NOL1/NOP2/FMU SUN DOMAIN-CONTAINING"/>
    <property type="match status" value="1"/>
</dbReference>
<comment type="caution">
    <text evidence="7">Lacks conserved residue(s) required for the propagation of feature annotation.</text>
</comment>
<feature type="binding site" evidence="7">
    <location>
        <position position="202"/>
    </location>
    <ligand>
        <name>S-adenosyl-L-methionine</name>
        <dbReference type="ChEBI" id="CHEBI:59789"/>
    </ligand>
</feature>
<dbReference type="GO" id="GO:0001510">
    <property type="term" value="P:RNA methylation"/>
    <property type="evidence" value="ECO:0007669"/>
    <property type="project" value="InterPro"/>
</dbReference>
<dbReference type="InterPro" id="IPR018314">
    <property type="entry name" value="RsmB/NOL1/NOP2-like_CS"/>
</dbReference>
<dbReference type="InterPro" id="IPR031341">
    <property type="entry name" value="Methyltr_RsmF_N"/>
</dbReference>
<dbReference type="InterPro" id="IPR023267">
    <property type="entry name" value="RCMT"/>
</dbReference>
<keyword evidence="2" id="KW-0963">Cytoplasm</keyword>
<protein>
    <submittedName>
        <fullName evidence="9">RNA methylase, NOL1/NOP2/sun family</fullName>
    </submittedName>
</protein>
<evidence type="ECO:0000256" key="7">
    <source>
        <dbReference type="PROSITE-ProRule" id="PRU01023"/>
    </source>
</evidence>
<evidence type="ECO:0000256" key="2">
    <source>
        <dbReference type="ARBA" id="ARBA00022490"/>
    </source>
</evidence>
<dbReference type="SUPFAM" id="SSF53335">
    <property type="entry name" value="S-adenosyl-L-methionine-dependent methyltransferases"/>
    <property type="match status" value="1"/>
</dbReference>
<evidence type="ECO:0000313" key="10">
    <source>
        <dbReference type="Proteomes" id="UP000215027"/>
    </source>
</evidence>
<dbReference type="Gene3D" id="2.30.130.60">
    <property type="match status" value="1"/>
</dbReference>
<dbReference type="InterPro" id="IPR029063">
    <property type="entry name" value="SAM-dependent_MTases_sf"/>
</dbReference>
<feature type="binding site" evidence="7">
    <location>
        <begin position="117"/>
        <end position="123"/>
    </location>
    <ligand>
        <name>S-adenosyl-L-methionine</name>
        <dbReference type="ChEBI" id="CHEBI:59789"/>
    </ligand>
</feature>
<keyword evidence="5 7" id="KW-0949">S-adenosyl-L-methionine</keyword>
<feature type="binding site" evidence="7">
    <location>
        <position position="157"/>
    </location>
    <ligand>
        <name>S-adenosyl-L-methionine</name>
        <dbReference type="ChEBI" id="CHEBI:59789"/>
    </ligand>
</feature>
<proteinExistence type="inferred from homology"/>
<dbReference type="PANTHER" id="PTHR22807:SF30">
    <property type="entry name" value="28S RRNA (CYTOSINE(4447)-C(5))-METHYLTRANSFERASE-RELATED"/>
    <property type="match status" value="1"/>
</dbReference>
<feature type="active site" description="Nucleophile" evidence="7">
    <location>
        <position position="253"/>
    </location>
</feature>
<keyword evidence="10" id="KW-1185">Reference proteome</keyword>
<dbReference type="GO" id="GO:0003723">
    <property type="term" value="F:RNA binding"/>
    <property type="evidence" value="ECO:0007669"/>
    <property type="project" value="UniProtKB-UniRule"/>
</dbReference>
<name>A0A160T621_9CHLR</name>
<dbReference type="CDD" id="cd21147">
    <property type="entry name" value="RsmF_methylt_CTD1"/>
    <property type="match status" value="1"/>
</dbReference>
<keyword evidence="6 7" id="KW-0694">RNA-binding</keyword>
<dbReference type="InterPro" id="IPR027391">
    <property type="entry name" value="Nol1_Nop2_Fmu_2"/>
</dbReference>
<keyword evidence="3 7" id="KW-0489">Methyltransferase</keyword>
<dbReference type="Pfam" id="PF13636">
    <property type="entry name" value="Methyltranf_PUA"/>
    <property type="match status" value="1"/>
</dbReference>
<dbReference type="RefSeq" id="WP_095044229.1">
    <property type="nucleotide sequence ID" value="NZ_LN890655.1"/>
</dbReference>
<dbReference type="PROSITE" id="PS01153">
    <property type="entry name" value="NOL1_NOP2_SUN"/>
    <property type="match status" value="1"/>
</dbReference>
<dbReference type="EMBL" id="LN890655">
    <property type="protein sequence ID" value="CUS04959.2"/>
    <property type="molecule type" value="Genomic_DNA"/>
</dbReference>
<dbReference type="Pfam" id="PF01189">
    <property type="entry name" value="Methyltr_RsmB-F"/>
    <property type="match status" value="1"/>
</dbReference>
<dbReference type="InterPro" id="IPR001678">
    <property type="entry name" value="MeTrfase_RsmB-F_NOP2_dom"/>
</dbReference>
<dbReference type="GO" id="GO:0008173">
    <property type="term" value="F:RNA methyltransferase activity"/>
    <property type="evidence" value="ECO:0007669"/>
    <property type="project" value="InterPro"/>
</dbReference>
<evidence type="ECO:0000256" key="6">
    <source>
        <dbReference type="ARBA" id="ARBA00022884"/>
    </source>
</evidence>
<accession>A0A160T621</accession>
<comment type="similarity">
    <text evidence="1 7">Belongs to the class I-like SAM-binding methyltransferase superfamily. RsmB/NOP family.</text>
</comment>
<dbReference type="Pfam" id="PF17126">
    <property type="entry name" value="RsmF_methylt_CI"/>
    <property type="match status" value="1"/>
</dbReference>
<keyword evidence="4 7" id="KW-0808">Transferase</keyword>
<gene>
    <name evidence="9" type="ORF">CFX0092_A3081</name>
</gene>
<evidence type="ECO:0000256" key="3">
    <source>
        <dbReference type="ARBA" id="ARBA00022603"/>
    </source>
</evidence>
<dbReference type="InterPro" id="IPR031340">
    <property type="entry name" value="RsmF_methylt_CI"/>
</dbReference>
<dbReference type="PRINTS" id="PR02008">
    <property type="entry name" value="RCMTFAMILY"/>
</dbReference>
<evidence type="ECO:0000313" key="9">
    <source>
        <dbReference type="EMBL" id="CUS04959.2"/>
    </source>
</evidence>
<dbReference type="AlphaFoldDB" id="A0A160T621"/>
<dbReference type="Proteomes" id="UP000215027">
    <property type="component" value="Chromosome I"/>
</dbReference>
<sequence>MKSNPSTDPPAEFLARMSALLPAAEFAAFLAAFDRPARVGLRVNTLKISVPDFISIAPFSLAPLGDWEPAGFLVTDDSRPGRHPYHDAGLYYLQEPSAMVAAALLAAAPGERVLDLAAAPGGKATHLLSRMAGPLPDAPLSALRRGLSSGGLLVANDVHGGRARLLADNLARWGAVNALVTQAEPAHLAASFGPVFDRVLIDAPCSGEGMLRRGEPVEWSAAIVAACARRQRGILAHAPQLARPGGRLLYSTCTFAPEENEAVIAAFLAGAPDFTVIEPARHAAFERGRPDWSAAPPAIADQLARAVRLWPHRFPGEGHFMALLGRDGEPGDEATRVAPFRRVPPSGEQWRLWRDFAEASLTVALPEERIHAHNDRLYLLPAAAVAVERLRIVRYGLLLGEMRPGRFQPAPDLALALRAGDATAALDLWPDDPQLAAYMSGAELLQAGADGWVLVAVAGFGLGWAKRAAGRLKNHYPRGWRRG</sequence>